<dbReference type="EMBL" id="CM007386">
    <property type="protein sequence ID" value="ONK67422.1"/>
    <property type="molecule type" value="Genomic_DNA"/>
</dbReference>
<protein>
    <recommendedName>
        <fullName evidence="6">Phenylalanyl-tRNA synthetase domain-containing protein</fullName>
    </recommendedName>
</protein>
<organism evidence="7 8">
    <name type="scientific">Asparagus officinalis</name>
    <name type="common">Garden asparagus</name>
    <dbReference type="NCBI Taxonomy" id="4686"/>
    <lineage>
        <taxon>Eukaryota</taxon>
        <taxon>Viridiplantae</taxon>
        <taxon>Streptophyta</taxon>
        <taxon>Embryophyta</taxon>
        <taxon>Tracheophyta</taxon>
        <taxon>Spermatophyta</taxon>
        <taxon>Magnoliopsida</taxon>
        <taxon>Liliopsida</taxon>
        <taxon>Asparagales</taxon>
        <taxon>Asparagaceae</taxon>
        <taxon>Asparagoideae</taxon>
        <taxon>Asparagus</taxon>
    </lineage>
</organism>
<dbReference type="GO" id="GO:0043039">
    <property type="term" value="P:tRNA aminoacylation"/>
    <property type="evidence" value="ECO:0007669"/>
    <property type="project" value="InterPro"/>
</dbReference>
<keyword evidence="2" id="KW-0547">Nucleotide-binding</keyword>
<name>A0A5P1EN45_ASPOF</name>
<keyword evidence="3" id="KW-0067">ATP-binding</keyword>
<evidence type="ECO:0000256" key="4">
    <source>
        <dbReference type="ARBA" id="ARBA00022917"/>
    </source>
</evidence>
<dbReference type="SUPFAM" id="SSF55681">
    <property type="entry name" value="Class II aaRS and biotin synthetases"/>
    <property type="match status" value="1"/>
</dbReference>
<keyword evidence="8" id="KW-1185">Reference proteome</keyword>
<dbReference type="GO" id="GO:0004812">
    <property type="term" value="F:aminoacyl-tRNA ligase activity"/>
    <property type="evidence" value="ECO:0007669"/>
    <property type="project" value="UniProtKB-KW"/>
</dbReference>
<evidence type="ECO:0000256" key="1">
    <source>
        <dbReference type="ARBA" id="ARBA00022598"/>
    </source>
</evidence>
<evidence type="ECO:0000256" key="5">
    <source>
        <dbReference type="ARBA" id="ARBA00023146"/>
    </source>
</evidence>
<evidence type="ECO:0000256" key="3">
    <source>
        <dbReference type="ARBA" id="ARBA00022840"/>
    </source>
</evidence>
<dbReference type="OMA" id="LVIFWTH"/>
<evidence type="ECO:0000313" key="8">
    <source>
        <dbReference type="Proteomes" id="UP000243459"/>
    </source>
</evidence>
<keyword evidence="1" id="KW-0436">Ligase</keyword>
<dbReference type="Pfam" id="PF01409">
    <property type="entry name" value="tRNA-synt_2d"/>
    <property type="match status" value="1"/>
</dbReference>
<dbReference type="AlphaFoldDB" id="A0A5P1EN45"/>
<feature type="domain" description="Phenylalanyl-tRNA synthetase" evidence="6">
    <location>
        <begin position="107"/>
        <end position="184"/>
    </location>
</feature>
<reference evidence="8" key="1">
    <citation type="journal article" date="2017" name="Nat. Commun.">
        <title>The asparagus genome sheds light on the origin and evolution of a young Y chromosome.</title>
        <authorList>
            <person name="Harkess A."/>
            <person name="Zhou J."/>
            <person name="Xu C."/>
            <person name="Bowers J.E."/>
            <person name="Van der Hulst R."/>
            <person name="Ayyampalayam S."/>
            <person name="Mercati F."/>
            <person name="Riccardi P."/>
            <person name="McKain M.R."/>
            <person name="Kakrana A."/>
            <person name="Tang H."/>
            <person name="Ray J."/>
            <person name="Groenendijk J."/>
            <person name="Arikit S."/>
            <person name="Mathioni S.M."/>
            <person name="Nakano M."/>
            <person name="Shan H."/>
            <person name="Telgmann-Rauber A."/>
            <person name="Kanno A."/>
            <person name="Yue Z."/>
            <person name="Chen H."/>
            <person name="Li W."/>
            <person name="Chen Y."/>
            <person name="Xu X."/>
            <person name="Zhang Y."/>
            <person name="Luo S."/>
            <person name="Chen H."/>
            <person name="Gao J."/>
            <person name="Mao Z."/>
            <person name="Pires J.C."/>
            <person name="Luo M."/>
            <person name="Kudrna D."/>
            <person name="Wing R.A."/>
            <person name="Meyers B.C."/>
            <person name="Yi K."/>
            <person name="Kong H."/>
            <person name="Lavrijsen P."/>
            <person name="Sunseri F."/>
            <person name="Falavigna A."/>
            <person name="Ye Y."/>
            <person name="Leebens-Mack J.H."/>
            <person name="Chen G."/>
        </authorList>
    </citation>
    <scope>NUCLEOTIDE SEQUENCE [LARGE SCALE GENOMIC DNA]</scope>
    <source>
        <strain evidence="8">cv. DH0086</strain>
    </source>
</reference>
<proteinExistence type="predicted"/>
<dbReference type="InterPro" id="IPR045864">
    <property type="entry name" value="aa-tRNA-synth_II/BPL/LPL"/>
</dbReference>
<dbReference type="GO" id="GO:0000049">
    <property type="term" value="F:tRNA binding"/>
    <property type="evidence" value="ECO:0007669"/>
    <property type="project" value="InterPro"/>
</dbReference>
<gene>
    <name evidence="7" type="ORF">A4U43_C06F20090</name>
</gene>
<dbReference type="InterPro" id="IPR002319">
    <property type="entry name" value="Phenylalanyl-tRNA_Synthase"/>
</dbReference>
<accession>A0A5P1EN45</accession>
<dbReference type="GO" id="GO:0005524">
    <property type="term" value="F:ATP binding"/>
    <property type="evidence" value="ECO:0007669"/>
    <property type="project" value="UniProtKB-KW"/>
</dbReference>
<evidence type="ECO:0000256" key="2">
    <source>
        <dbReference type="ARBA" id="ARBA00022741"/>
    </source>
</evidence>
<keyword evidence="5" id="KW-0030">Aminoacyl-tRNA synthetase</keyword>
<evidence type="ECO:0000259" key="6">
    <source>
        <dbReference type="Pfam" id="PF01409"/>
    </source>
</evidence>
<dbReference type="Gramene" id="ONK67422">
    <property type="protein sequence ID" value="ONK67422"/>
    <property type="gene ID" value="A4U43_C06F20090"/>
</dbReference>
<dbReference type="Proteomes" id="UP000243459">
    <property type="component" value="Chromosome 6"/>
</dbReference>
<dbReference type="Gene3D" id="3.30.930.10">
    <property type="entry name" value="Bira Bifunctional Protein, Domain 2"/>
    <property type="match status" value="1"/>
</dbReference>
<keyword evidence="4" id="KW-0648">Protein biosynthesis</keyword>
<evidence type="ECO:0000313" key="7">
    <source>
        <dbReference type="EMBL" id="ONK67422.1"/>
    </source>
</evidence>
<dbReference type="GO" id="GO:0006412">
    <property type="term" value="P:translation"/>
    <property type="evidence" value="ECO:0007669"/>
    <property type="project" value="UniProtKB-KW"/>
</dbReference>
<sequence length="202" mass="23060">MSAFSLLHSSLLKPSSILYSHSFKLFSSSSLGGKPSKKSKYQQPIAAVLEVGGVKIAKDDVVRESDPTNNVPDSIFGKLGMQLHRREDQPLGILKDAIYGYFDANFGGKSYNDTYYVDSQHVLRCHTSAHQAELLRKGHTHFLVTGDVYRRDSIDSTHYPVFHQVRWKCAGLTLTFHSLIHHLNWRFILRVMRKKMKEKKRA</sequence>